<proteinExistence type="predicted"/>
<feature type="compositionally biased region" description="Basic and acidic residues" evidence="1">
    <location>
        <begin position="302"/>
        <end position="311"/>
    </location>
</feature>
<organism evidence="2 3">
    <name type="scientific">Rasamsonia emersonii (strain ATCC 16479 / CBS 393.64 / IMI 116815)</name>
    <dbReference type="NCBI Taxonomy" id="1408163"/>
    <lineage>
        <taxon>Eukaryota</taxon>
        <taxon>Fungi</taxon>
        <taxon>Dikarya</taxon>
        <taxon>Ascomycota</taxon>
        <taxon>Pezizomycotina</taxon>
        <taxon>Eurotiomycetes</taxon>
        <taxon>Eurotiomycetidae</taxon>
        <taxon>Eurotiales</taxon>
        <taxon>Trichocomaceae</taxon>
        <taxon>Rasamsonia</taxon>
    </lineage>
</organism>
<keyword evidence="3" id="KW-1185">Reference proteome</keyword>
<accession>A0A0F4YL98</accession>
<comment type="caution">
    <text evidence="2">The sequence shown here is derived from an EMBL/GenBank/DDBJ whole genome shotgun (WGS) entry which is preliminary data.</text>
</comment>
<reference evidence="2 3" key="1">
    <citation type="submission" date="2015-04" db="EMBL/GenBank/DDBJ databases">
        <authorList>
            <person name="Heijne W.H."/>
            <person name="Fedorova N.D."/>
            <person name="Nierman W.C."/>
            <person name="Vollebregt A.W."/>
            <person name="Zhao Z."/>
            <person name="Wu L."/>
            <person name="Kumar M."/>
            <person name="Stam H."/>
            <person name="van den Berg M.A."/>
            <person name="Pel H.J."/>
        </authorList>
    </citation>
    <scope>NUCLEOTIDE SEQUENCE [LARGE SCALE GENOMIC DNA]</scope>
    <source>
        <strain evidence="2 3">CBS 393.64</strain>
    </source>
</reference>
<sequence>MPENSGLAARFPGELPPSTPPDGRRTAGLRRPSQIKLMGGGSQQSTAQGCRERTGVGPPAAGNVERGDDALCTARILRRLPCLLGAAEESIRINSFESAAQRRTPDAWNSVSPVDLPDQHYYLSLMDAVMQLSERGTQGLPGGGGFRACFDKASARFSRGPSDQPACITAWGSEQPANIHAKLCDQCRMDYGRANNLLLPDRAISARAAGLLVCQQTTGCPMDTANSSTTRPQGLGSRLSTLDSRWECLPRTYRLSSVVEGISRRVAGDDPLELDSGDPRDQACSTASDPPAYDQPLTGQRGHCDRSRREPPFAIDRAM</sequence>
<dbReference type="GeneID" id="25319313"/>
<evidence type="ECO:0000313" key="3">
    <source>
        <dbReference type="Proteomes" id="UP000053958"/>
    </source>
</evidence>
<gene>
    <name evidence="2" type="ORF">T310_7037</name>
</gene>
<dbReference type="RefSeq" id="XP_013325621.1">
    <property type="nucleotide sequence ID" value="XM_013470167.1"/>
</dbReference>
<feature type="region of interest" description="Disordered" evidence="1">
    <location>
        <begin position="268"/>
        <end position="319"/>
    </location>
</feature>
<protein>
    <submittedName>
        <fullName evidence="2">Uncharacterized protein</fullName>
    </submittedName>
</protein>
<evidence type="ECO:0000256" key="1">
    <source>
        <dbReference type="SAM" id="MobiDB-lite"/>
    </source>
</evidence>
<dbReference type="EMBL" id="LASV01000394">
    <property type="protein sequence ID" value="KKA19009.1"/>
    <property type="molecule type" value="Genomic_DNA"/>
</dbReference>
<evidence type="ECO:0000313" key="2">
    <source>
        <dbReference type="EMBL" id="KKA19009.1"/>
    </source>
</evidence>
<dbReference type="Proteomes" id="UP000053958">
    <property type="component" value="Unassembled WGS sequence"/>
</dbReference>
<dbReference type="AlphaFoldDB" id="A0A0F4YL98"/>
<name>A0A0F4YL98_RASE3</name>
<feature type="region of interest" description="Disordered" evidence="1">
    <location>
        <begin position="1"/>
        <end position="62"/>
    </location>
</feature>